<keyword evidence="2" id="KW-0233">DNA recombination</keyword>
<accession>A0A9W9YKH8</accession>
<protein>
    <recommendedName>
        <fullName evidence="6">Tyr recombinase domain-containing protein</fullName>
    </recommendedName>
</protein>
<dbReference type="EMBL" id="MU827330">
    <property type="protein sequence ID" value="KAJ7354931.1"/>
    <property type="molecule type" value="Genomic_DNA"/>
</dbReference>
<dbReference type="GO" id="GO:0003677">
    <property type="term" value="F:DNA binding"/>
    <property type="evidence" value="ECO:0007669"/>
    <property type="project" value="UniProtKB-KW"/>
</dbReference>
<dbReference type="SUPFAM" id="SSF56349">
    <property type="entry name" value="DNA breaking-rejoining enzymes"/>
    <property type="match status" value="1"/>
</dbReference>
<gene>
    <name evidence="4" type="ORF">OS493_029040</name>
</gene>
<feature type="compositionally biased region" description="Basic and acidic residues" evidence="3">
    <location>
        <begin position="399"/>
        <end position="414"/>
    </location>
</feature>
<evidence type="ECO:0000256" key="1">
    <source>
        <dbReference type="ARBA" id="ARBA00023125"/>
    </source>
</evidence>
<dbReference type="InterPro" id="IPR010998">
    <property type="entry name" value="Integrase_recombinase_N"/>
</dbReference>
<dbReference type="PANTHER" id="PTHR30349">
    <property type="entry name" value="PHAGE INTEGRASE-RELATED"/>
    <property type="match status" value="1"/>
</dbReference>
<feature type="region of interest" description="Disordered" evidence="3">
    <location>
        <begin position="393"/>
        <end position="451"/>
    </location>
</feature>
<organism evidence="4 5">
    <name type="scientific">Desmophyllum pertusum</name>
    <dbReference type="NCBI Taxonomy" id="174260"/>
    <lineage>
        <taxon>Eukaryota</taxon>
        <taxon>Metazoa</taxon>
        <taxon>Cnidaria</taxon>
        <taxon>Anthozoa</taxon>
        <taxon>Hexacorallia</taxon>
        <taxon>Scleractinia</taxon>
        <taxon>Caryophylliina</taxon>
        <taxon>Caryophylliidae</taxon>
        <taxon>Desmophyllum</taxon>
    </lineage>
</organism>
<reference evidence="4" key="1">
    <citation type="submission" date="2023-01" db="EMBL/GenBank/DDBJ databases">
        <title>Genome assembly of the deep-sea coral Lophelia pertusa.</title>
        <authorList>
            <person name="Herrera S."/>
            <person name="Cordes E."/>
        </authorList>
    </citation>
    <scope>NUCLEOTIDE SEQUENCE</scope>
    <source>
        <strain evidence="4">USNM1676648</strain>
        <tissue evidence="4">Polyp</tissue>
    </source>
</reference>
<dbReference type="AlphaFoldDB" id="A0A9W9YKH8"/>
<dbReference type="OrthoDB" id="5990091at2759"/>
<dbReference type="InterPro" id="IPR013762">
    <property type="entry name" value="Integrase-like_cat_sf"/>
</dbReference>
<dbReference type="InterPro" id="IPR011010">
    <property type="entry name" value="DNA_brk_join_enz"/>
</dbReference>
<dbReference type="GO" id="GO:0015074">
    <property type="term" value="P:DNA integration"/>
    <property type="evidence" value="ECO:0007669"/>
    <property type="project" value="InterPro"/>
</dbReference>
<evidence type="ECO:0000313" key="5">
    <source>
        <dbReference type="Proteomes" id="UP001163046"/>
    </source>
</evidence>
<evidence type="ECO:0000256" key="3">
    <source>
        <dbReference type="SAM" id="MobiDB-lite"/>
    </source>
</evidence>
<dbReference type="PANTHER" id="PTHR30349:SF41">
    <property type="entry name" value="INTEGRASE_RECOMBINASE PROTEIN MJ0367-RELATED"/>
    <property type="match status" value="1"/>
</dbReference>
<evidence type="ECO:0000256" key="2">
    <source>
        <dbReference type="ARBA" id="ARBA00023172"/>
    </source>
</evidence>
<sequence length="451" mass="50918">MQAERESNIGGEYDQYSSPSFDSLSSQKDLEDDHLTTDPDHTVSDTGDASRSGNDDTEEPLADVHVAETMKQFADWLVSPDCEKKDKKTAKQHVAQVKKVLSIIGGGTCLQSLLDAKQIRDVFLRHYAEVKYHPATIKSYLMSLQHFCSFLLGETPSGVAFEKDNVISLRERLKNWSGSYKRGTTRRSGAHNIEITQAKYALVRDDLIAQIMIDNANRAGVVAYMTIQEFQRARPEDDRHVVRVVHHKTVNTHGPAQIVLTNHLYNHLKIFLKEMHSRLPLTGPAEGNAKVFLSWGGKKMESSQMSKALSSIFQKAGIDGPMSHTLYRKSAVSECHQNRKEISSNLADLMAHRESTAEKYYRVFDKHRSSVKASQMLHGMMRNAEKEELFQTGKEVEEENGKSNEDGVEEKMEELAQTGKEAEEETETSKEERVEEKMNAIKQLFGPEINT</sequence>
<evidence type="ECO:0008006" key="6">
    <source>
        <dbReference type="Google" id="ProtNLM"/>
    </source>
</evidence>
<feature type="region of interest" description="Disordered" evidence="3">
    <location>
        <begin position="1"/>
        <end position="59"/>
    </location>
</feature>
<feature type="compositionally biased region" description="Basic and acidic residues" evidence="3">
    <location>
        <begin position="28"/>
        <end position="43"/>
    </location>
</feature>
<proteinExistence type="predicted"/>
<comment type="caution">
    <text evidence="4">The sequence shown here is derived from an EMBL/GenBank/DDBJ whole genome shotgun (WGS) entry which is preliminary data.</text>
</comment>
<dbReference type="Proteomes" id="UP001163046">
    <property type="component" value="Unassembled WGS sequence"/>
</dbReference>
<dbReference type="InterPro" id="IPR050090">
    <property type="entry name" value="Tyrosine_recombinase_XerCD"/>
</dbReference>
<keyword evidence="5" id="KW-1185">Reference proteome</keyword>
<name>A0A9W9YKH8_9CNID</name>
<feature type="compositionally biased region" description="Polar residues" evidence="3">
    <location>
        <begin position="15"/>
        <end position="27"/>
    </location>
</feature>
<dbReference type="Gene3D" id="1.10.150.130">
    <property type="match status" value="1"/>
</dbReference>
<keyword evidence="1" id="KW-0238">DNA-binding</keyword>
<dbReference type="GO" id="GO:0006310">
    <property type="term" value="P:DNA recombination"/>
    <property type="evidence" value="ECO:0007669"/>
    <property type="project" value="UniProtKB-KW"/>
</dbReference>
<feature type="compositionally biased region" description="Basic and acidic residues" evidence="3">
    <location>
        <begin position="427"/>
        <end position="439"/>
    </location>
</feature>
<evidence type="ECO:0000313" key="4">
    <source>
        <dbReference type="EMBL" id="KAJ7354931.1"/>
    </source>
</evidence>
<dbReference type="Gene3D" id="1.10.443.10">
    <property type="entry name" value="Intergrase catalytic core"/>
    <property type="match status" value="1"/>
</dbReference>